<protein>
    <recommendedName>
        <fullName evidence="6">Sodium/calcium exchanger membrane region domain-containing protein</fullName>
    </recommendedName>
</protein>
<gene>
    <name evidence="7" type="ordered locus">UWK_02596</name>
</gene>
<keyword evidence="2 5" id="KW-0812">Transmembrane</keyword>
<dbReference type="EMBL" id="CP003985">
    <property type="protein sequence ID" value="AGF79132.1"/>
    <property type="molecule type" value="Genomic_DNA"/>
</dbReference>
<organism evidence="7 8">
    <name type="scientific">Desulfocapsa sulfexigens (strain DSM 10523 / SB164P1)</name>
    <dbReference type="NCBI Taxonomy" id="1167006"/>
    <lineage>
        <taxon>Bacteria</taxon>
        <taxon>Pseudomonadati</taxon>
        <taxon>Thermodesulfobacteriota</taxon>
        <taxon>Desulfobulbia</taxon>
        <taxon>Desulfobulbales</taxon>
        <taxon>Desulfocapsaceae</taxon>
        <taxon>Desulfocapsa</taxon>
    </lineage>
</organism>
<dbReference type="InterPro" id="IPR004837">
    <property type="entry name" value="NaCa_Exmemb"/>
</dbReference>
<feature type="transmembrane region" description="Helical" evidence="5">
    <location>
        <begin position="12"/>
        <end position="31"/>
    </location>
</feature>
<comment type="subcellular location">
    <subcellularLocation>
        <location evidence="1">Membrane</location>
        <topology evidence="1">Multi-pass membrane protein</topology>
    </subcellularLocation>
</comment>
<evidence type="ECO:0000256" key="1">
    <source>
        <dbReference type="ARBA" id="ARBA00004141"/>
    </source>
</evidence>
<dbReference type="AlphaFoldDB" id="M1PBX0"/>
<dbReference type="GO" id="GO:0055085">
    <property type="term" value="P:transmembrane transport"/>
    <property type="evidence" value="ECO:0007669"/>
    <property type="project" value="InterPro"/>
</dbReference>
<feature type="transmembrane region" description="Helical" evidence="5">
    <location>
        <begin position="106"/>
        <end position="123"/>
    </location>
</feature>
<dbReference type="STRING" id="1167006.UWK_02596"/>
<evidence type="ECO:0000256" key="5">
    <source>
        <dbReference type="SAM" id="Phobius"/>
    </source>
</evidence>
<evidence type="ECO:0000256" key="3">
    <source>
        <dbReference type="ARBA" id="ARBA00022989"/>
    </source>
</evidence>
<feature type="transmembrane region" description="Helical" evidence="5">
    <location>
        <begin position="220"/>
        <end position="239"/>
    </location>
</feature>
<reference evidence="8" key="1">
    <citation type="journal article" date="2013" name="Stand. Genomic Sci.">
        <title>Complete genome sequence of Desulfocapsa sulfexigens, a marine deltaproteobacterium specialized in disproportionating inorganic sulfur compounds.</title>
        <authorList>
            <person name="Finster K.W."/>
            <person name="Kjeldsen K.U."/>
            <person name="Kube M."/>
            <person name="Reinhardt R."/>
            <person name="Mussmann M."/>
            <person name="Amann R."/>
            <person name="Schreiber L."/>
        </authorList>
    </citation>
    <scope>NUCLEOTIDE SEQUENCE [LARGE SCALE GENOMIC DNA]</scope>
    <source>
        <strain evidence="8">DSM 10523 / SB164P1</strain>
    </source>
</reference>
<keyword evidence="8" id="KW-1185">Reference proteome</keyword>
<dbReference type="Pfam" id="PF01699">
    <property type="entry name" value="Na_Ca_ex"/>
    <property type="match status" value="1"/>
</dbReference>
<evidence type="ECO:0000256" key="2">
    <source>
        <dbReference type="ARBA" id="ARBA00022692"/>
    </source>
</evidence>
<evidence type="ECO:0000313" key="8">
    <source>
        <dbReference type="Proteomes" id="UP000011721"/>
    </source>
</evidence>
<feature type="transmembrane region" description="Helical" evidence="5">
    <location>
        <begin position="251"/>
        <end position="278"/>
    </location>
</feature>
<dbReference type="InterPro" id="IPR044880">
    <property type="entry name" value="NCX_ion-bd_dom_sf"/>
</dbReference>
<feature type="domain" description="Sodium/calcium exchanger membrane region" evidence="6">
    <location>
        <begin position="197"/>
        <end position="276"/>
    </location>
</feature>
<feature type="transmembrane region" description="Helical" evidence="5">
    <location>
        <begin position="130"/>
        <end position="148"/>
    </location>
</feature>
<dbReference type="Proteomes" id="UP000011721">
    <property type="component" value="Chromosome"/>
</dbReference>
<dbReference type="KEGG" id="dsf:UWK_02596"/>
<feature type="transmembrane region" description="Helical" evidence="5">
    <location>
        <begin position="192"/>
        <end position="214"/>
    </location>
</feature>
<accession>M1PBX0</accession>
<dbReference type="PATRIC" id="fig|1167006.5.peg.2812"/>
<evidence type="ECO:0000256" key="4">
    <source>
        <dbReference type="ARBA" id="ARBA00023136"/>
    </source>
</evidence>
<name>M1PBX0_DESSD</name>
<dbReference type="GO" id="GO:0016020">
    <property type="term" value="C:membrane"/>
    <property type="evidence" value="ECO:0007669"/>
    <property type="project" value="UniProtKB-SubCell"/>
</dbReference>
<evidence type="ECO:0000313" key="7">
    <source>
        <dbReference type="EMBL" id="AGF79132.1"/>
    </source>
</evidence>
<sequence length="280" mass="30614">MRQLILSSVTRLDLVVWVLVLAFFCGSSLIFQGNVQLSFLGASGIIIEMMLIGLSVEIIIESIKHIKGIGTVTGFITNGPEALCLIVGLAAGDVLFAASTPLGSNFMNPILLITAAVICKMTWQTVKTKPLYSTVTILSTATLAIGFYCIPTSYYKYWLITALLLTLPLFFLRPNEGEEESDEMYHEGARRWLIPAILLLLSSGYFLDPVVTFAAEHSKAPKGVIGFLVLASLTSWPEFKSCLALLSRKKPLAAILNITISNITNIWLAAGGIFFYLLNR</sequence>
<proteinExistence type="predicted"/>
<keyword evidence="4 5" id="KW-0472">Membrane</keyword>
<feature type="transmembrane region" description="Helical" evidence="5">
    <location>
        <begin position="154"/>
        <end position="172"/>
    </location>
</feature>
<evidence type="ECO:0000259" key="6">
    <source>
        <dbReference type="Pfam" id="PF01699"/>
    </source>
</evidence>
<dbReference type="eggNOG" id="COG0530">
    <property type="taxonomic scope" value="Bacteria"/>
</dbReference>
<dbReference type="HOGENOM" id="CLU_920470_0_0_7"/>
<keyword evidence="3 5" id="KW-1133">Transmembrane helix</keyword>
<dbReference type="RefSeq" id="WP_015404818.1">
    <property type="nucleotide sequence ID" value="NC_020304.1"/>
</dbReference>
<dbReference type="OrthoDB" id="5430096at2"/>
<feature type="transmembrane region" description="Helical" evidence="5">
    <location>
        <begin position="37"/>
        <end position="60"/>
    </location>
</feature>
<dbReference type="Gene3D" id="1.20.1420.30">
    <property type="entry name" value="NCX, central ion-binding region"/>
    <property type="match status" value="1"/>
</dbReference>